<dbReference type="Gramene" id="Zm00001eb243280_T001">
    <property type="protein sequence ID" value="Zm00001eb243280_P001"/>
    <property type="gene ID" value="Zm00001eb243280"/>
</dbReference>
<reference evidence="1" key="3">
    <citation type="submission" date="2021-05" db="UniProtKB">
        <authorList>
            <consortium name="EnsemblPlants"/>
        </authorList>
    </citation>
    <scope>IDENTIFICATION</scope>
    <source>
        <strain evidence="1">cv. B73</strain>
    </source>
</reference>
<dbReference type="PANTHER" id="PTHR11787:SF4">
    <property type="entry name" value="CHM, RAB ESCORT PROTEIN 1"/>
    <property type="match status" value="1"/>
</dbReference>
<keyword evidence="2" id="KW-1185">Reference proteome</keyword>
<sequence>MYSDVETLWTAPELARRFTIYLVGPRVLYCADEAVDLLRSGDNHHVEFKSMKGSSLLYWECWDAFAKIPQEDLDLPFVEFLKKQGLSPKRRAVVLYVIAMVDYDQDGADPCEKLTTTMEGIQTIALYSSSIGR</sequence>
<name>A0A804PIN3_MAIZE</name>
<dbReference type="Proteomes" id="UP000007305">
    <property type="component" value="Chromosome 5"/>
</dbReference>
<proteinExistence type="predicted"/>
<organism evidence="1 2">
    <name type="scientific">Zea mays</name>
    <name type="common">Maize</name>
    <dbReference type="NCBI Taxonomy" id="4577"/>
    <lineage>
        <taxon>Eukaryota</taxon>
        <taxon>Viridiplantae</taxon>
        <taxon>Streptophyta</taxon>
        <taxon>Embryophyta</taxon>
        <taxon>Tracheophyta</taxon>
        <taxon>Spermatophyta</taxon>
        <taxon>Magnoliopsida</taxon>
        <taxon>Liliopsida</taxon>
        <taxon>Poales</taxon>
        <taxon>Poaceae</taxon>
        <taxon>PACMAD clade</taxon>
        <taxon>Panicoideae</taxon>
        <taxon>Andropogonodae</taxon>
        <taxon>Andropogoneae</taxon>
        <taxon>Tripsacinae</taxon>
        <taxon>Zea</taxon>
    </lineage>
</organism>
<dbReference type="GO" id="GO:0007264">
    <property type="term" value="P:small GTPase-mediated signal transduction"/>
    <property type="evidence" value="ECO:0007669"/>
    <property type="project" value="InterPro"/>
</dbReference>
<dbReference type="AlphaFoldDB" id="A0A804PIN3"/>
<dbReference type="InterPro" id="IPR018203">
    <property type="entry name" value="GDP_dissociation_inhibitor"/>
</dbReference>
<reference evidence="2" key="1">
    <citation type="journal article" date="2009" name="Science">
        <title>The B73 maize genome: complexity, diversity, and dynamics.</title>
        <authorList>
            <person name="Schnable P.S."/>
            <person name="Ware D."/>
            <person name="Fulton R.S."/>
            <person name="Stein J.C."/>
            <person name="Wei F."/>
            <person name="Pasternak S."/>
            <person name="Liang C."/>
            <person name="Zhang J."/>
            <person name="Fulton L."/>
            <person name="Graves T.A."/>
            <person name="Minx P."/>
            <person name="Reily A.D."/>
            <person name="Courtney L."/>
            <person name="Kruchowski S.S."/>
            <person name="Tomlinson C."/>
            <person name="Strong C."/>
            <person name="Delehaunty K."/>
            <person name="Fronick C."/>
            <person name="Courtney B."/>
            <person name="Rock S.M."/>
            <person name="Belter E."/>
            <person name="Du F."/>
            <person name="Kim K."/>
            <person name="Abbott R.M."/>
            <person name="Cotton M."/>
            <person name="Levy A."/>
            <person name="Marchetto P."/>
            <person name="Ochoa K."/>
            <person name="Jackson S.M."/>
            <person name="Gillam B."/>
            <person name="Chen W."/>
            <person name="Yan L."/>
            <person name="Higginbotham J."/>
            <person name="Cardenas M."/>
            <person name="Waligorski J."/>
            <person name="Applebaum E."/>
            <person name="Phelps L."/>
            <person name="Falcone J."/>
            <person name="Kanchi K."/>
            <person name="Thane T."/>
            <person name="Scimone A."/>
            <person name="Thane N."/>
            <person name="Henke J."/>
            <person name="Wang T."/>
            <person name="Ruppert J."/>
            <person name="Shah N."/>
            <person name="Rotter K."/>
            <person name="Hodges J."/>
            <person name="Ingenthron E."/>
            <person name="Cordes M."/>
            <person name="Kohlberg S."/>
            <person name="Sgro J."/>
            <person name="Delgado B."/>
            <person name="Mead K."/>
            <person name="Chinwalla A."/>
            <person name="Leonard S."/>
            <person name="Crouse K."/>
            <person name="Collura K."/>
            <person name="Kudrna D."/>
            <person name="Currie J."/>
            <person name="He R."/>
            <person name="Angelova A."/>
            <person name="Rajasekar S."/>
            <person name="Mueller T."/>
            <person name="Lomeli R."/>
            <person name="Scara G."/>
            <person name="Ko A."/>
            <person name="Delaney K."/>
            <person name="Wissotski M."/>
            <person name="Lopez G."/>
            <person name="Campos D."/>
            <person name="Braidotti M."/>
            <person name="Ashley E."/>
            <person name="Golser W."/>
            <person name="Kim H."/>
            <person name="Lee S."/>
            <person name="Lin J."/>
            <person name="Dujmic Z."/>
            <person name="Kim W."/>
            <person name="Talag J."/>
            <person name="Zuccolo A."/>
            <person name="Fan C."/>
            <person name="Sebastian A."/>
            <person name="Kramer M."/>
            <person name="Spiegel L."/>
            <person name="Nascimento L."/>
            <person name="Zutavern T."/>
            <person name="Miller B."/>
            <person name="Ambroise C."/>
            <person name="Muller S."/>
            <person name="Spooner W."/>
            <person name="Narechania A."/>
            <person name="Ren L."/>
            <person name="Wei S."/>
            <person name="Kumari S."/>
            <person name="Faga B."/>
            <person name="Levy M.J."/>
            <person name="McMahan L."/>
            <person name="Van Buren P."/>
            <person name="Vaughn M.W."/>
            <person name="Ying K."/>
            <person name="Yeh C.-T."/>
            <person name="Emrich S.J."/>
            <person name="Jia Y."/>
            <person name="Kalyanaraman A."/>
            <person name="Hsia A.-P."/>
            <person name="Barbazuk W.B."/>
            <person name="Baucom R.S."/>
            <person name="Brutnell T.P."/>
            <person name="Carpita N.C."/>
            <person name="Chaparro C."/>
            <person name="Chia J.-M."/>
            <person name="Deragon J.-M."/>
            <person name="Estill J.C."/>
            <person name="Fu Y."/>
            <person name="Jeddeloh J.A."/>
            <person name="Han Y."/>
            <person name="Lee H."/>
            <person name="Li P."/>
            <person name="Lisch D.R."/>
            <person name="Liu S."/>
            <person name="Liu Z."/>
            <person name="Nagel D.H."/>
            <person name="McCann M.C."/>
            <person name="SanMiguel P."/>
            <person name="Myers A.M."/>
            <person name="Nettleton D."/>
            <person name="Nguyen J."/>
            <person name="Penning B.W."/>
            <person name="Ponnala L."/>
            <person name="Schneider K.L."/>
            <person name="Schwartz D.C."/>
            <person name="Sharma A."/>
            <person name="Soderlund C."/>
            <person name="Springer N.M."/>
            <person name="Sun Q."/>
            <person name="Wang H."/>
            <person name="Waterman M."/>
            <person name="Westerman R."/>
            <person name="Wolfgruber T.K."/>
            <person name="Yang L."/>
            <person name="Yu Y."/>
            <person name="Zhang L."/>
            <person name="Zhou S."/>
            <person name="Zhu Q."/>
            <person name="Bennetzen J.L."/>
            <person name="Dawe R.K."/>
            <person name="Jiang J."/>
            <person name="Jiang N."/>
            <person name="Presting G.G."/>
            <person name="Wessler S.R."/>
            <person name="Aluru S."/>
            <person name="Martienssen R.A."/>
            <person name="Clifton S.W."/>
            <person name="McCombie W.R."/>
            <person name="Wing R.A."/>
            <person name="Wilson R.K."/>
        </authorList>
    </citation>
    <scope>NUCLEOTIDE SEQUENCE [LARGE SCALE GENOMIC DNA]</scope>
    <source>
        <strain evidence="2">cv. B73</strain>
    </source>
</reference>
<dbReference type="InParanoid" id="A0A804PIN3"/>
<dbReference type="GO" id="GO:0005092">
    <property type="term" value="F:GDP-dissociation inhibitor activity"/>
    <property type="evidence" value="ECO:0007669"/>
    <property type="project" value="InterPro"/>
</dbReference>
<accession>A0A804PIN3</accession>
<dbReference type="PANTHER" id="PTHR11787">
    <property type="entry name" value="RAB GDP-DISSOCIATION INHIBITOR"/>
    <property type="match status" value="1"/>
</dbReference>
<evidence type="ECO:0000313" key="2">
    <source>
        <dbReference type="Proteomes" id="UP000007305"/>
    </source>
</evidence>
<protein>
    <submittedName>
        <fullName evidence="1">Uncharacterized protein</fullName>
    </submittedName>
</protein>
<evidence type="ECO:0000313" key="1">
    <source>
        <dbReference type="EnsemblPlants" id="Zm00001eb243280_P001"/>
    </source>
</evidence>
<reference evidence="1" key="2">
    <citation type="submission" date="2019-07" db="EMBL/GenBank/DDBJ databases">
        <authorList>
            <person name="Seetharam A."/>
            <person name="Woodhouse M."/>
            <person name="Cannon E."/>
        </authorList>
    </citation>
    <scope>NUCLEOTIDE SEQUENCE [LARGE SCALE GENOMIC DNA]</scope>
    <source>
        <strain evidence="1">cv. B73</strain>
    </source>
</reference>
<dbReference type="EnsemblPlants" id="Zm00001eb243280_T001">
    <property type="protein sequence ID" value="Zm00001eb243280_P001"/>
    <property type="gene ID" value="Zm00001eb243280"/>
</dbReference>
<dbReference type="Gene3D" id="1.10.405.10">
    <property type="entry name" value="Guanine Nucleotide Dissociation Inhibitor, domain 1"/>
    <property type="match status" value="1"/>
</dbReference>